<reference evidence="1" key="1">
    <citation type="journal article" date="2019" name="bioRxiv">
        <title>The Genome of the Zebra Mussel, Dreissena polymorpha: A Resource for Invasive Species Research.</title>
        <authorList>
            <person name="McCartney M.A."/>
            <person name="Auch B."/>
            <person name="Kono T."/>
            <person name="Mallez S."/>
            <person name="Zhang Y."/>
            <person name="Obille A."/>
            <person name="Becker A."/>
            <person name="Abrahante J.E."/>
            <person name="Garbe J."/>
            <person name="Badalamenti J.P."/>
            <person name="Herman A."/>
            <person name="Mangelson H."/>
            <person name="Liachko I."/>
            <person name="Sullivan S."/>
            <person name="Sone E.D."/>
            <person name="Koren S."/>
            <person name="Silverstein K.A.T."/>
            <person name="Beckman K.B."/>
            <person name="Gohl D.M."/>
        </authorList>
    </citation>
    <scope>NUCLEOTIDE SEQUENCE</scope>
    <source>
        <strain evidence="1">Duluth1</strain>
        <tissue evidence="1">Whole animal</tissue>
    </source>
</reference>
<accession>A0A9D4CNN7</accession>
<protein>
    <submittedName>
        <fullName evidence="1">Uncharacterized protein</fullName>
    </submittedName>
</protein>
<reference evidence="1" key="2">
    <citation type="submission" date="2020-11" db="EMBL/GenBank/DDBJ databases">
        <authorList>
            <person name="McCartney M.A."/>
            <person name="Auch B."/>
            <person name="Kono T."/>
            <person name="Mallez S."/>
            <person name="Becker A."/>
            <person name="Gohl D.M."/>
            <person name="Silverstein K.A.T."/>
            <person name="Koren S."/>
            <person name="Bechman K.B."/>
            <person name="Herman A."/>
            <person name="Abrahante J.E."/>
            <person name="Garbe J."/>
        </authorList>
    </citation>
    <scope>NUCLEOTIDE SEQUENCE</scope>
    <source>
        <strain evidence="1">Duluth1</strain>
        <tissue evidence="1">Whole animal</tissue>
    </source>
</reference>
<keyword evidence="2" id="KW-1185">Reference proteome</keyword>
<dbReference type="AlphaFoldDB" id="A0A9D4CNN7"/>
<organism evidence="1 2">
    <name type="scientific">Dreissena polymorpha</name>
    <name type="common">Zebra mussel</name>
    <name type="synonym">Mytilus polymorpha</name>
    <dbReference type="NCBI Taxonomy" id="45954"/>
    <lineage>
        <taxon>Eukaryota</taxon>
        <taxon>Metazoa</taxon>
        <taxon>Spiralia</taxon>
        <taxon>Lophotrochozoa</taxon>
        <taxon>Mollusca</taxon>
        <taxon>Bivalvia</taxon>
        <taxon>Autobranchia</taxon>
        <taxon>Heteroconchia</taxon>
        <taxon>Euheterodonta</taxon>
        <taxon>Imparidentia</taxon>
        <taxon>Neoheterodontei</taxon>
        <taxon>Myida</taxon>
        <taxon>Dreissenoidea</taxon>
        <taxon>Dreissenidae</taxon>
        <taxon>Dreissena</taxon>
    </lineage>
</organism>
<evidence type="ECO:0000313" key="2">
    <source>
        <dbReference type="Proteomes" id="UP000828390"/>
    </source>
</evidence>
<gene>
    <name evidence="1" type="ORF">DPMN_053598</name>
</gene>
<sequence>MTSPSSVPLAMMSPVLEKQHGFTGCRISCCLFSLGSGIIGSGSDDTVTSSAPVVVSQIRIVLSSALETSKSPASDKQ</sequence>
<evidence type="ECO:0000313" key="1">
    <source>
        <dbReference type="EMBL" id="KAH3727658.1"/>
    </source>
</evidence>
<dbReference type="EMBL" id="JAIWYP010000012">
    <property type="protein sequence ID" value="KAH3727658.1"/>
    <property type="molecule type" value="Genomic_DNA"/>
</dbReference>
<name>A0A9D4CNN7_DREPO</name>
<proteinExistence type="predicted"/>
<comment type="caution">
    <text evidence="1">The sequence shown here is derived from an EMBL/GenBank/DDBJ whole genome shotgun (WGS) entry which is preliminary data.</text>
</comment>
<dbReference type="Proteomes" id="UP000828390">
    <property type="component" value="Unassembled WGS sequence"/>
</dbReference>